<gene>
    <name evidence="7" type="ORF">OBRU01_17137</name>
</gene>
<proteinExistence type="predicted"/>
<dbReference type="EMBL" id="JTDY01004898">
    <property type="protein sequence ID" value="KOB67621.1"/>
    <property type="molecule type" value="Genomic_DNA"/>
</dbReference>
<dbReference type="InterPro" id="IPR050699">
    <property type="entry name" value="RNA-DNA_Helicase"/>
</dbReference>
<dbReference type="PROSITE" id="PS51192">
    <property type="entry name" value="HELICASE_ATP_BIND_1"/>
    <property type="match status" value="1"/>
</dbReference>
<dbReference type="PANTHER" id="PTHR12131:SF1">
    <property type="entry name" value="ATP-DEPENDENT RNA HELICASE SUPV3L1, MITOCHONDRIAL-RELATED"/>
    <property type="match status" value="1"/>
</dbReference>
<evidence type="ECO:0000256" key="4">
    <source>
        <dbReference type="ARBA" id="ARBA00022840"/>
    </source>
</evidence>
<evidence type="ECO:0000313" key="8">
    <source>
        <dbReference type="Proteomes" id="UP000037510"/>
    </source>
</evidence>
<accession>A0A0L7KX35</accession>
<dbReference type="InterPro" id="IPR040801">
    <property type="entry name" value="Ski2_N"/>
</dbReference>
<dbReference type="AlphaFoldDB" id="A0A0L7KX35"/>
<dbReference type="STRING" id="104452.A0A0L7KX35"/>
<sequence>MSQDSGDISDYKIPPVLEDLGEKVKEYILKPERLSIHSWERSQGHWHRDSNVDSLFRFYDDFDPDTTLEVRVPLPPGQSTRGTVTQSPFLPAGFEEEILNKMLKDAALEAKLDLENDEPGMFLGEDLLSTVPGCNESVLFAKDGCTLLHESGPETQDLPEVKQDIEIRINLEQSREAVDSHAHLLDFWKSDDVIQTRANKSNKSTETDGDASDDNFLAQSVLAPRIELPELPVLHISSARVQPGATATEWAEVIDVSLPVPEFRHKLKDMAHTYPFELDNFQKQAILKLEEGHHVFVAAHTSAGKTLFGEVGLLTGDLQINATATCLVMTTEILRSMLYCGSDVTRDLEFVIFDEVHYINNAEVTYLLVSLTAPAHRDPALHAVLRL</sequence>
<comment type="catalytic activity">
    <reaction evidence="5">
        <text>ATP + H2O = ADP + phosphate + H(+)</text>
        <dbReference type="Rhea" id="RHEA:13065"/>
        <dbReference type="ChEBI" id="CHEBI:15377"/>
        <dbReference type="ChEBI" id="CHEBI:15378"/>
        <dbReference type="ChEBI" id="CHEBI:30616"/>
        <dbReference type="ChEBI" id="CHEBI:43474"/>
        <dbReference type="ChEBI" id="CHEBI:456216"/>
        <dbReference type="EC" id="3.6.4.13"/>
    </reaction>
</comment>
<evidence type="ECO:0000259" key="6">
    <source>
        <dbReference type="PROSITE" id="PS51192"/>
    </source>
</evidence>
<evidence type="ECO:0000313" key="7">
    <source>
        <dbReference type="EMBL" id="KOB67621.1"/>
    </source>
</evidence>
<name>A0A0L7KX35_OPEBR</name>
<dbReference type="GO" id="GO:0070478">
    <property type="term" value="P:nuclear-transcribed mRNA catabolic process, 3'-5' exonucleolytic nonsense-mediated decay"/>
    <property type="evidence" value="ECO:0007669"/>
    <property type="project" value="TreeGrafter"/>
</dbReference>
<dbReference type="InterPro" id="IPR027417">
    <property type="entry name" value="P-loop_NTPase"/>
</dbReference>
<dbReference type="GO" id="GO:0055087">
    <property type="term" value="C:Ski complex"/>
    <property type="evidence" value="ECO:0007669"/>
    <property type="project" value="TreeGrafter"/>
</dbReference>
<comment type="caution">
    <text evidence="7">The sequence shown here is derived from an EMBL/GenBank/DDBJ whole genome shotgun (WGS) entry which is preliminary data.</text>
</comment>
<evidence type="ECO:0000256" key="3">
    <source>
        <dbReference type="ARBA" id="ARBA00022806"/>
    </source>
</evidence>
<dbReference type="PANTHER" id="PTHR12131">
    <property type="entry name" value="ATP-DEPENDENT RNA AND DNA HELICASE"/>
    <property type="match status" value="1"/>
</dbReference>
<keyword evidence="2" id="KW-0378">Hydrolase</keyword>
<dbReference type="InterPro" id="IPR014001">
    <property type="entry name" value="Helicase_ATP-bd"/>
</dbReference>
<evidence type="ECO:0000256" key="5">
    <source>
        <dbReference type="ARBA" id="ARBA00047984"/>
    </source>
</evidence>
<protein>
    <submittedName>
        <fullName evidence="7">Helicase SKI2W</fullName>
    </submittedName>
</protein>
<reference evidence="7 8" key="1">
    <citation type="journal article" date="2015" name="Genome Biol. Evol.">
        <title>The genome of winter moth (Operophtera brumata) provides a genomic perspective on sexual dimorphism and phenology.</title>
        <authorList>
            <person name="Derks M.F."/>
            <person name="Smit S."/>
            <person name="Salis L."/>
            <person name="Schijlen E."/>
            <person name="Bossers A."/>
            <person name="Mateman C."/>
            <person name="Pijl A.S."/>
            <person name="de Ridder D."/>
            <person name="Groenen M.A."/>
            <person name="Visser M.E."/>
            <person name="Megens H.J."/>
        </authorList>
    </citation>
    <scope>NUCLEOTIDE SEQUENCE [LARGE SCALE GENOMIC DNA]</scope>
    <source>
        <strain evidence="7">WM2013NL</strain>
        <tissue evidence="7">Head and thorax</tissue>
    </source>
</reference>
<dbReference type="Pfam" id="PF17911">
    <property type="entry name" value="Ski2_N"/>
    <property type="match status" value="1"/>
</dbReference>
<dbReference type="GO" id="GO:0005524">
    <property type="term" value="F:ATP binding"/>
    <property type="evidence" value="ECO:0007669"/>
    <property type="project" value="UniProtKB-KW"/>
</dbReference>
<keyword evidence="4" id="KW-0067">ATP-binding</keyword>
<dbReference type="Proteomes" id="UP000037510">
    <property type="component" value="Unassembled WGS sequence"/>
</dbReference>
<organism evidence="7 8">
    <name type="scientific">Operophtera brumata</name>
    <name type="common">Winter moth</name>
    <name type="synonym">Phalaena brumata</name>
    <dbReference type="NCBI Taxonomy" id="104452"/>
    <lineage>
        <taxon>Eukaryota</taxon>
        <taxon>Metazoa</taxon>
        <taxon>Ecdysozoa</taxon>
        <taxon>Arthropoda</taxon>
        <taxon>Hexapoda</taxon>
        <taxon>Insecta</taxon>
        <taxon>Pterygota</taxon>
        <taxon>Neoptera</taxon>
        <taxon>Endopterygota</taxon>
        <taxon>Lepidoptera</taxon>
        <taxon>Glossata</taxon>
        <taxon>Ditrysia</taxon>
        <taxon>Geometroidea</taxon>
        <taxon>Geometridae</taxon>
        <taxon>Larentiinae</taxon>
        <taxon>Operophtera</taxon>
    </lineage>
</organism>
<keyword evidence="8" id="KW-1185">Reference proteome</keyword>
<dbReference type="GO" id="GO:0003724">
    <property type="term" value="F:RNA helicase activity"/>
    <property type="evidence" value="ECO:0007669"/>
    <property type="project" value="UniProtKB-EC"/>
</dbReference>
<dbReference type="Gene3D" id="3.40.50.300">
    <property type="entry name" value="P-loop containing nucleotide triphosphate hydrolases"/>
    <property type="match status" value="2"/>
</dbReference>
<keyword evidence="3 7" id="KW-0347">Helicase</keyword>
<dbReference type="SUPFAM" id="SSF52540">
    <property type="entry name" value="P-loop containing nucleoside triphosphate hydrolases"/>
    <property type="match status" value="1"/>
</dbReference>
<keyword evidence="1" id="KW-0547">Nucleotide-binding</keyword>
<evidence type="ECO:0000256" key="2">
    <source>
        <dbReference type="ARBA" id="ARBA00022801"/>
    </source>
</evidence>
<evidence type="ECO:0000256" key="1">
    <source>
        <dbReference type="ARBA" id="ARBA00022741"/>
    </source>
</evidence>
<dbReference type="GO" id="GO:0016787">
    <property type="term" value="F:hydrolase activity"/>
    <property type="evidence" value="ECO:0007669"/>
    <property type="project" value="UniProtKB-KW"/>
</dbReference>
<feature type="domain" description="Helicase ATP-binding" evidence="6">
    <location>
        <begin position="305"/>
        <end position="387"/>
    </location>
</feature>